<dbReference type="Proteomes" id="UP000245820">
    <property type="component" value="Chromosome"/>
</dbReference>
<dbReference type="KEGG" id="mtim:DIR46_00330"/>
<dbReference type="GO" id="GO:0003676">
    <property type="term" value="F:nucleic acid binding"/>
    <property type="evidence" value="ECO:0007669"/>
    <property type="project" value="InterPro"/>
</dbReference>
<organism evidence="2 3">
    <name type="scientific">Massilia oculi</name>
    <dbReference type="NCBI Taxonomy" id="945844"/>
    <lineage>
        <taxon>Bacteria</taxon>
        <taxon>Pseudomonadati</taxon>
        <taxon>Pseudomonadota</taxon>
        <taxon>Betaproteobacteria</taxon>
        <taxon>Burkholderiales</taxon>
        <taxon>Oxalobacteraceae</taxon>
        <taxon>Telluria group</taxon>
        <taxon>Massilia</taxon>
    </lineage>
</organism>
<dbReference type="InterPro" id="IPR038717">
    <property type="entry name" value="Tc1-like_DDE_dom"/>
</dbReference>
<reference evidence="2 3" key="1">
    <citation type="submission" date="2018-05" db="EMBL/GenBank/DDBJ databases">
        <title>Complete genome sequence of Massilia oculi sp. nov. CCUG 43427T (=DSM 26321T), the type strain of M. oculi, and comparison with genome sequences of other Massilia strains.</title>
        <authorList>
            <person name="Zhu B."/>
        </authorList>
    </citation>
    <scope>NUCLEOTIDE SEQUENCE [LARGE SCALE GENOMIC DNA]</scope>
    <source>
        <strain evidence="2 3">CCUG 43427</strain>
    </source>
</reference>
<protein>
    <recommendedName>
        <fullName evidence="1">Tc1-like transposase DDE domain-containing protein</fullName>
    </recommendedName>
</protein>
<evidence type="ECO:0000259" key="1">
    <source>
        <dbReference type="Pfam" id="PF13358"/>
    </source>
</evidence>
<evidence type="ECO:0000313" key="2">
    <source>
        <dbReference type="EMBL" id="AWL03058.1"/>
    </source>
</evidence>
<dbReference type="AlphaFoldDB" id="A0A2S2DCJ5"/>
<sequence>MCVVNFPNDDVIAFFDQVVAQLHEVPRIVLIDNASIHKGDHINKKRSQWAKDGLYLYYLPPYSPELN</sequence>
<evidence type="ECO:0000313" key="3">
    <source>
        <dbReference type="Proteomes" id="UP000245820"/>
    </source>
</evidence>
<dbReference type="Pfam" id="PF13358">
    <property type="entry name" value="DDE_3"/>
    <property type="match status" value="1"/>
</dbReference>
<feature type="domain" description="Tc1-like transposase DDE" evidence="1">
    <location>
        <begin position="8"/>
        <end position="67"/>
    </location>
</feature>
<proteinExistence type="predicted"/>
<keyword evidence="3" id="KW-1185">Reference proteome</keyword>
<dbReference type="InterPro" id="IPR036397">
    <property type="entry name" value="RNaseH_sf"/>
</dbReference>
<dbReference type="OrthoDB" id="9772604at2"/>
<accession>A0A2S2DCJ5</accession>
<dbReference type="Gene3D" id="3.30.420.10">
    <property type="entry name" value="Ribonuclease H-like superfamily/Ribonuclease H"/>
    <property type="match status" value="1"/>
</dbReference>
<dbReference type="EMBL" id="CP029343">
    <property type="protein sequence ID" value="AWL03058.1"/>
    <property type="molecule type" value="Genomic_DNA"/>
</dbReference>
<gene>
    <name evidence="2" type="ORF">DIR46_00330</name>
</gene>
<name>A0A2S2DCJ5_9BURK</name>